<evidence type="ECO:0000256" key="2">
    <source>
        <dbReference type="ARBA" id="ARBA00022692"/>
    </source>
</evidence>
<proteinExistence type="predicted"/>
<dbReference type="OrthoDB" id="29879at2759"/>
<dbReference type="SUPFAM" id="SSF144083">
    <property type="entry name" value="Magnesium transport protein CorA, transmembrane region"/>
    <property type="match status" value="1"/>
</dbReference>
<keyword evidence="4 5" id="KW-0472">Membrane</keyword>
<comment type="subcellular location">
    <subcellularLocation>
        <location evidence="1">Membrane</location>
        <topology evidence="1">Multi-pass membrane protein</topology>
    </subcellularLocation>
</comment>
<dbReference type="PANTHER" id="PTHR21535">
    <property type="entry name" value="MAGNESIUM AND COBALT TRANSPORT PROTEIN/MITOCHONDRIAL IMPORT INNER MEMBRANE TRANSLOCASE SUBUNIT TIM8"/>
    <property type="match status" value="1"/>
</dbReference>
<dbReference type="InterPro" id="IPR045863">
    <property type="entry name" value="CorA_TM1_TM2"/>
</dbReference>
<organism evidence="6 7">
    <name type="scientific">Coemansia pectinata</name>
    <dbReference type="NCBI Taxonomy" id="1052879"/>
    <lineage>
        <taxon>Eukaryota</taxon>
        <taxon>Fungi</taxon>
        <taxon>Fungi incertae sedis</taxon>
        <taxon>Zoopagomycota</taxon>
        <taxon>Kickxellomycotina</taxon>
        <taxon>Kickxellomycetes</taxon>
        <taxon>Kickxellales</taxon>
        <taxon>Kickxellaceae</taxon>
        <taxon>Coemansia</taxon>
    </lineage>
</organism>
<keyword evidence="2 5" id="KW-0812">Transmembrane</keyword>
<accession>A0A9W8GV53</accession>
<dbReference type="PANTHER" id="PTHR21535:SF51">
    <property type="entry name" value="MANGANESE RESISTANCE PROTEIN MNR2"/>
    <property type="match status" value="1"/>
</dbReference>
<dbReference type="Gene3D" id="1.20.58.340">
    <property type="entry name" value="Magnesium transport protein CorA, transmembrane region"/>
    <property type="match status" value="1"/>
</dbReference>
<sequence>MGSGLVSGVVRRLTPDARITDVASALVDSATEAAAQALRAVEAEVSAIEQQSMGAYTGGGAAMLSRIGKARRSVLCAWRELQQRKPVVGGSRLVGLLSSCAHCEAALARAHAHYAAQLAVGQSRASERLAAVSSRWLLLAAVLLPMQYAAGLFGMNIGVPWKHNAEKKLNETNDAWFGIMACLVAAFLLAIVYARIRRLV</sequence>
<keyword evidence="7" id="KW-1185">Reference proteome</keyword>
<evidence type="ECO:0000313" key="6">
    <source>
        <dbReference type="EMBL" id="KAJ2748944.1"/>
    </source>
</evidence>
<evidence type="ECO:0000256" key="5">
    <source>
        <dbReference type="SAM" id="Phobius"/>
    </source>
</evidence>
<dbReference type="EMBL" id="JANBUH010000923">
    <property type="protein sequence ID" value="KAJ2748944.1"/>
    <property type="molecule type" value="Genomic_DNA"/>
</dbReference>
<reference evidence="6" key="1">
    <citation type="submission" date="2022-07" db="EMBL/GenBank/DDBJ databases">
        <title>Phylogenomic reconstructions and comparative analyses of Kickxellomycotina fungi.</title>
        <authorList>
            <person name="Reynolds N.K."/>
            <person name="Stajich J.E."/>
            <person name="Barry K."/>
            <person name="Grigoriev I.V."/>
            <person name="Crous P."/>
            <person name="Smith M.E."/>
        </authorList>
    </citation>
    <scope>NUCLEOTIDE SEQUENCE</scope>
    <source>
        <strain evidence="6">BCRC 34297</strain>
    </source>
</reference>
<gene>
    <name evidence="6" type="ORF">GGI19_005900</name>
</gene>
<dbReference type="Proteomes" id="UP001140011">
    <property type="component" value="Unassembled WGS sequence"/>
</dbReference>
<dbReference type="AlphaFoldDB" id="A0A9W8GV53"/>
<evidence type="ECO:0000256" key="1">
    <source>
        <dbReference type="ARBA" id="ARBA00004141"/>
    </source>
</evidence>
<evidence type="ECO:0000313" key="7">
    <source>
        <dbReference type="Proteomes" id="UP001140011"/>
    </source>
</evidence>
<name>A0A9W8GV53_9FUNG</name>
<protein>
    <submittedName>
        <fullName evidence="6">Uncharacterized protein</fullName>
    </submittedName>
</protein>
<evidence type="ECO:0000256" key="4">
    <source>
        <dbReference type="ARBA" id="ARBA00023136"/>
    </source>
</evidence>
<feature type="transmembrane region" description="Helical" evidence="5">
    <location>
        <begin position="175"/>
        <end position="194"/>
    </location>
</feature>
<dbReference type="GO" id="GO:0016020">
    <property type="term" value="C:membrane"/>
    <property type="evidence" value="ECO:0007669"/>
    <property type="project" value="UniProtKB-SubCell"/>
</dbReference>
<comment type="caution">
    <text evidence="6">The sequence shown here is derived from an EMBL/GenBank/DDBJ whole genome shotgun (WGS) entry which is preliminary data.</text>
</comment>
<feature type="transmembrane region" description="Helical" evidence="5">
    <location>
        <begin position="136"/>
        <end position="155"/>
    </location>
</feature>
<evidence type="ECO:0000256" key="3">
    <source>
        <dbReference type="ARBA" id="ARBA00022989"/>
    </source>
</evidence>
<keyword evidence="3 5" id="KW-1133">Transmembrane helix</keyword>